<feature type="signal peptide" evidence="1">
    <location>
        <begin position="1"/>
        <end position="18"/>
    </location>
</feature>
<dbReference type="RefSeq" id="WP_374835236.1">
    <property type="nucleotide sequence ID" value="NZ_JBHEEW010000001.1"/>
</dbReference>
<sequence>MRSTLFALSAMVMAPTLAAGASSDWIETEGGRVRLVVLPEQADGQIPALLDVHLKPGWKTYWRDPGQSGIPPSVSIPDRTGLVLESMRFPVPKQFDDGYSRYTGYDQSVAFPLTLKRKDPAVGSGEVTASIFLGVCKEICIPVQTELTVDLNAAAMADPGDETIVAAAEADLPEPPSPDFNVRDARWDDEGKSLSITFTAPAQPSDTPPQVFVSGPDGFQFGTGAMPQRVGDAYRVDVPLLHKPKSASLAGAAILFTAESGDRSMETPLAID</sequence>
<dbReference type="Proteomes" id="UP001597173">
    <property type="component" value="Unassembled WGS sequence"/>
</dbReference>
<evidence type="ECO:0000256" key="1">
    <source>
        <dbReference type="SAM" id="SignalP"/>
    </source>
</evidence>
<comment type="caution">
    <text evidence="3">The sequence shown here is derived from an EMBL/GenBank/DDBJ whole genome shotgun (WGS) entry which is preliminary data.</text>
</comment>
<name>A0ABW3YT05_MYCRA</name>
<accession>A0ABW3YT05</accession>
<proteinExistence type="predicted"/>
<dbReference type="EMBL" id="JBHTNF010000002">
    <property type="protein sequence ID" value="MFD1327454.1"/>
    <property type="molecule type" value="Genomic_DNA"/>
</dbReference>
<evidence type="ECO:0000259" key="2">
    <source>
        <dbReference type="Pfam" id="PF11412"/>
    </source>
</evidence>
<evidence type="ECO:0000313" key="4">
    <source>
        <dbReference type="Proteomes" id="UP001597173"/>
    </source>
</evidence>
<dbReference type="InterPro" id="IPR028250">
    <property type="entry name" value="DsbDN"/>
</dbReference>
<feature type="domain" description="Thiol:disulfide interchange protein DsbD N-terminal" evidence="2">
    <location>
        <begin position="43"/>
        <end position="148"/>
    </location>
</feature>
<gene>
    <name evidence="3" type="ORF">ACFQ33_06045</name>
</gene>
<feature type="chain" id="PRO_5045261283" evidence="1">
    <location>
        <begin position="19"/>
        <end position="272"/>
    </location>
</feature>
<keyword evidence="1" id="KW-0732">Signal</keyword>
<evidence type="ECO:0000313" key="3">
    <source>
        <dbReference type="EMBL" id="MFD1327454.1"/>
    </source>
</evidence>
<keyword evidence="4" id="KW-1185">Reference proteome</keyword>
<reference evidence="4" key="1">
    <citation type="journal article" date="2019" name="Int. J. Syst. Evol. Microbiol.">
        <title>The Global Catalogue of Microorganisms (GCM) 10K type strain sequencing project: providing services to taxonomists for standard genome sequencing and annotation.</title>
        <authorList>
            <consortium name="The Broad Institute Genomics Platform"/>
            <consortium name="The Broad Institute Genome Sequencing Center for Infectious Disease"/>
            <person name="Wu L."/>
            <person name="Ma J."/>
        </authorList>
    </citation>
    <scope>NUCLEOTIDE SEQUENCE [LARGE SCALE GENOMIC DNA]</scope>
    <source>
        <strain evidence="4">CCUG 55609</strain>
    </source>
</reference>
<protein>
    <submittedName>
        <fullName evidence="3">Protein-disulfide reductase DsbD domain-containing protein</fullName>
    </submittedName>
</protein>
<dbReference type="Pfam" id="PF11412">
    <property type="entry name" value="DsbD_N"/>
    <property type="match status" value="1"/>
</dbReference>
<organism evidence="3 4">
    <name type="scientific">Mycoplana ramosa</name>
    <name type="common">Mycoplana bullata</name>
    <dbReference type="NCBI Taxonomy" id="40837"/>
    <lineage>
        <taxon>Bacteria</taxon>
        <taxon>Pseudomonadati</taxon>
        <taxon>Pseudomonadota</taxon>
        <taxon>Alphaproteobacteria</taxon>
        <taxon>Hyphomicrobiales</taxon>
        <taxon>Rhizobiaceae</taxon>
        <taxon>Mycoplana</taxon>
    </lineage>
</organism>